<feature type="compositionally biased region" description="Low complexity" evidence="1">
    <location>
        <begin position="261"/>
        <end position="278"/>
    </location>
</feature>
<reference evidence="2" key="1">
    <citation type="submission" date="2020-11" db="EMBL/GenBank/DDBJ databases">
        <title>Azospira restricta DSM 18626 genome sequence.</title>
        <authorList>
            <person name="Moe W.M."/>
        </authorList>
    </citation>
    <scope>NUCLEOTIDE SEQUENCE</scope>
    <source>
        <strain evidence="2">DSM 18626</strain>
    </source>
</reference>
<accession>A0A974PVS7</accession>
<feature type="region of interest" description="Disordered" evidence="1">
    <location>
        <begin position="162"/>
        <end position="204"/>
    </location>
</feature>
<gene>
    <name evidence="2" type="ORF">IWH25_11495</name>
</gene>
<name>A0A974PVS7_9RHOO</name>
<dbReference type="RefSeq" id="WP_203385945.1">
    <property type="nucleotide sequence ID" value="NZ_CP064781.1"/>
</dbReference>
<evidence type="ECO:0000313" key="3">
    <source>
        <dbReference type="Proteomes" id="UP000663444"/>
    </source>
</evidence>
<proteinExistence type="predicted"/>
<dbReference type="Proteomes" id="UP000663444">
    <property type="component" value="Chromosome"/>
</dbReference>
<organism evidence="2 3">
    <name type="scientific">Azospira restricta</name>
    <dbReference type="NCBI Taxonomy" id="404405"/>
    <lineage>
        <taxon>Bacteria</taxon>
        <taxon>Pseudomonadati</taxon>
        <taxon>Pseudomonadota</taxon>
        <taxon>Betaproteobacteria</taxon>
        <taxon>Rhodocyclales</taxon>
        <taxon>Rhodocyclaceae</taxon>
        <taxon>Azospira</taxon>
    </lineage>
</organism>
<evidence type="ECO:0000313" key="2">
    <source>
        <dbReference type="EMBL" id="QRJ62413.1"/>
    </source>
</evidence>
<dbReference type="AlphaFoldDB" id="A0A974PVS7"/>
<sequence>MRAETFSEAVPAASAFPSPVLRLSSALAAIGGSAPLPAEAPPLALQLSATLSPTGAAAALPVAEPAPLAAARAGESPRLYAAADSAAISADVDDDEEGGDAPTGPPVVLGEMPGRRPPPLPGGLAGLPPGEEAPLVPGVPGLPGMPCMPGLPCVPMRPPGSVAGPYEQRTEPPAGLPFPDAAGSTGGPGRPGDGKPDAGIAGSGWGLAPIRWGGSVGVQMRRQQMDGGSSSSTVGLFNLRASSYIYEPWLAQVSGNLGITSGRSSSTSSAASGTGSSGNQSDTQSTVIGGGMLHLFPMSRFPFMATFDRSDSRANGTFVSTDYTNTRIGLRQSYRTESGAQNASLGFDRSVVETSQSGLDTVNAVYGNYSHAFDNQTTQMNGRISQSRRDLNGESSRLINYYARHTYRFEDNLNAETSTMLNDNTLNYRSNGVLANSHGRYLQLNSSVSWRPESEYEDEVHPLSVIAGINLFTSASSFNNESSESKSLSGNVSATYAYSPNLTFMGTGLATRITNSNGDPQLLTNVGGAATYIGDPLTFGKFSYNWNVGGSANRQGGGTSGANRLLAMQGSHSLGRDFPLTTAQSIQLSLSQSVSHSSDQLIGNSTTLNHTAGSTWRIQGGDQSFGSVGLSFSDMVTTGANEGHYRYLYLQVNGNGQLSPRSSLSANLTVQWSMQETQRQVTTSSAGFGSSPIFTDQNKRTNVFGSLNYAHTRAFGVSGLRYNLSFNANTQMVDSRLLGDVAAQPERFTYWLENRFDYRIGMLDLSATGTIIETGGKKNAQVFFRATRQFGKF</sequence>
<evidence type="ECO:0000256" key="1">
    <source>
        <dbReference type="SAM" id="MobiDB-lite"/>
    </source>
</evidence>
<dbReference type="EMBL" id="CP064781">
    <property type="protein sequence ID" value="QRJ62413.1"/>
    <property type="molecule type" value="Genomic_DNA"/>
</dbReference>
<protein>
    <submittedName>
        <fullName evidence="2">Uncharacterized protein</fullName>
    </submittedName>
</protein>
<keyword evidence="3" id="KW-1185">Reference proteome</keyword>
<feature type="region of interest" description="Disordered" evidence="1">
    <location>
        <begin position="261"/>
        <end position="286"/>
    </location>
</feature>
<feature type="compositionally biased region" description="Low complexity" evidence="1">
    <location>
        <begin position="126"/>
        <end position="137"/>
    </location>
</feature>
<dbReference type="KEGG" id="ares:IWH25_11495"/>
<feature type="region of interest" description="Disordered" evidence="1">
    <location>
        <begin position="87"/>
        <end position="137"/>
    </location>
</feature>